<keyword evidence="2" id="KW-1185">Reference proteome</keyword>
<evidence type="ECO:0000313" key="2">
    <source>
        <dbReference type="Proteomes" id="UP000075920"/>
    </source>
</evidence>
<organism evidence="1 2">
    <name type="scientific">Anopheles minimus</name>
    <dbReference type="NCBI Taxonomy" id="112268"/>
    <lineage>
        <taxon>Eukaryota</taxon>
        <taxon>Metazoa</taxon>
        <taxon>Ecdysozoa</taxon>
        <taxon>Arthropoda</taxon>
        <taxon>Hexapoda</taxon>
        <taxon>Insecta</taxon>
        <taxon>Pterygota</taxon>
        <taxon>Neoptera</taxon>
        <taxon>Endopterygota</taxon>
        <taxon>Diptera</taxon>
        <taxon>Nematocera</taxon>
        <taxon>Culicoidea</taxon>
        <taxon>Culicidae</taxon>
        <taxon>Anophelinae</taxon>
        <taxon>Anopheles</taxon>
    </lineage>
</organism>
<dbReference type="EnsemblMetazoa" id="AMIN014057-RA">
    <property type="protein sequence ID" value="AMIN014057-PA"/>
    <property type="gene ID" value="AMIN014057"/>
</dbReference>
<dbReference type="Proteomes" id="UP000075920">
    <property type="component" value="Unassembled WGS sequence"/>
</dbReference>
<sequence length="39" mass="4594">AERKCNTHTNEARTLFLVQLTVAYGRSLNFARHFVWFPV</sequence>
<protein>
    <submittedName>
        <fullName evidence="1">Uncharacterized protein</fullName>
    </submittedName>
</protein>
<evidence type="ECO:0000313" key="1">
    <source>
        <dbReference type="EnsemblMetazoa" id="AMIN014057-PA"/>
    </source>
</evidence>
<dbReference type="VEuPathDB" id="VectorBase:AMIN014057"/>
<reference evidence="2" key="1">
    <citation type="submission" date="2013-03" db="EMBL/GenBank/DDBJ databases">
        <title>The Genome Sequence of Anopheles minimus MINIMUS1.</title>
        <authorList>
            <consortium name="The Broad Institute Genomics Platform"/>
            <person name="Neafsey D.E."/>
            <person name="Walton C."/>
            <person name="Walker B."/>
            <person name="Young S.K."/>
            <person name="Zeng Q."/>
            <person name="Gargeya S."/>
            <person name="Fitzgerald M."/>
            <person name="Haas B."/>
            <person name="Abouelleil A."/>
            <person name="Allen A.W."/>
            <person name="Alvarado L."/>
            <person name="Arachchi H.M."/>
            <person name="Berlin A.M."/>
            <person name="Chapman S.B."/>
            <person name="Gainer-Dewar J."/>
            <person name="Goldberg J."/>
            <person name="Griggs A."/>
            <person name="Gujja S."/>
            <person name="Hansen M."/>
            <person name="Howarth C."/>
            <person name="Imamovic A."/>
            <person name="Ireland A."/>
            <person name="Larimer J."/>
            <person name="McCowan C."/>
            <person name="Murphy C."/>
            <person name="Pearson M."/>
            <person name="Poon T.W."/>
            <person name="Priest M."/>
            <person name="Roberts A."/>
            <person name="Saif S."/>
            <person name="Shea T."/>
            <person name="Sisk P."/>
            <person name="Sykes S."/>
            <person name="Wortman J."/>
            <person name="Nusbaum C."/>
            <person name="Birren B."/>
        </authorList>
    </citation>
    <scope>NUCLEOTIDE SEQUENCE [LARGE SCALE GENOMIC DNA]</scope>
    <source>
        <strain evidence="2">MINIMUS1</strain>
    </source>
</reference>
<name>A0A182WMU7_9DIPT</name>
<dbReference type="AlphaFoldDB" id="A0A182WMU7"/>
<accession>A0A182WMU7</accession>
<proteinExistence type="predicted"/>
<reference evidence="1" key="2">
    <citation type="submission" date="2020-05" db="UniProtKB">
        <authorList>
            <consortium name="EnsemblMetazoa"/>
        </authorList>
    </citation>
    <scope>IDENTIFICATION</scope>
    <source>
        <strain evidence="1">MINIMUS1</strain>
    </source>
</reference>